<dbReference type="EMBL" id="CP065425">
    <property type="protein sequence ID" value="QQZ09018.1"/>
    <property type="molecule type" value="Genomic_DNA"/>
</dbReference>
<accession>A0ABX7DZW5</accession>
<proteinExistence type="predicted"/>
<dbReference type="Proteomes" id="UP000595691">
    <property type="component" value="Chromosome"/>
</dbReference>
<evidence type="ECO:0000313" key="1">
    <source>
        <dbReference type="EMBL" id="QQZ09018.1"/>
    </source>
</evidence>
<name>A0ABX7DZW5_9BACI</name>
<protein>
    <submittedName>
        <fullName evidence="1">Uncharacterized protein</fullName>
    </submittedName>
</protein>
<sequence length="177" mass="20977">MEFITSWFDQLDRFLKENLYNFSCNEYSEVYQSFLKVHYDRCGTSENLTGFSEYLTNRLFFFLLEEQKEFALSPVEPVNGIQGHNVPDLLIYKGTEICALISVKAVKKMKNPNVVEDLRRIDNVRHNGFKSLMINYLSHDSLYPKTIYKHQRDDHKLLFMDNNSKKLVDEVHSFLFK</sequence>
<gene>
    <name evidence="1" type="ORF">I5776_18835</name>
</gene>
<keyword evidence="2" id="KW-1185">Reference proteome</keyword>
<evidence type="ECO:0000313" key="2">
    <source>
        <dbReference type="Proteomes" id="UP000595691"/>
    </source>
</evidence>
<organism evidence="1 2">
    <name type="scientific">Heyndrickxia vini</name>
    <dbReference type="NCBI Taxonomy" id="1476025"/>
    <lineage>
        <taxon>Bacteria</taxon>
        <taxon>Bacillati</taxon>
        <taxon>Bacillota</taxon>
        <taxon>Bacilli</taxon>
        <taxon>Bacillales</taxon>
        <taxon>Bacillaceae</taxon>
        <taxon>Heyndrickxia</taxon>
    </lineage>
</organism>
<dbReference type="RefSeq" id="WP_202778068.1">
    <property type="nucleotide sequence ID" value="NZ_CP065425.1"/>
</dbReference>
<reference evidence="1 2" key="1">
    <citation type="submission" date="2020-11" db="EMBL/GenBank/DDBJ databases">
        <title>Taxonomic evaluation of the Bacillus sporothermodurans group of bacteria based on whole genome sequences.</title>
        <authorList>
            <person name="Fiedler G."/>
            <person name="Herbstmann A.-D."/>
            <person name="Doll E."/>
            <person name="Wenning M."/>
            <person name="Brinks E."/>
            <person name="Kabisch J."/>
            <person name="Breitenwieser F."/>
            <person name="Lappann M."/>
            <person name="Boehnlein C."/>
            <person name="Franz C."/>
        </authorList>
    </citation>
    <scope>NUCLEOTIDE SEQUENCE [LARGE SCALE GENOMIC DNA]</scope>
    <source>
        <strain evidence="1 2">JCM 19841</strain>
    </source>
</reference>